<keyword evidence="2" id="KW-1185">Reference proteome</keyword>
<proteinExistence type="predicted"/>
<evidence type="ECO:0000313" key="2">
    <source>
        <dbReference type="Proteomes" id="UP001318682"/>
    </source>
</evidence>
<protein>
    <submittedName>
        <fullName evidence="1">Uncharacterized protein</fullName>
    </submittedName>
</protein>
<gene>
    <name evidence="1" type="ORF">ROLI_039030</name>
</gene>
<name>A0ABZ2BYH1_9RHOB</name>
<dbReference type="RefSeq" id="WP_187428383.1">
    <property type="nucleotide sequence ID" value="NZ_CP143423.1"/>
</dbReference>
<evidence type="ECO:0000313" key="1">
    <source>
        <dbReference type="EMBL" id="WVX50803.1"/>
    </source>
</evidence>
<reference evidence="2" key="1">
    <citation type="submission" date="2024-01" db="EMBL/GenBank/DDBJ databases">
        <title>Roseobacter fucihabitans sp. nov., isolated from the brown alga Fucus spiralis.</title>
        <authorList>
            <person name="Hahnke S."/>
            <person name="Berger M."/>
            <person name="Schlingloff A."/>
            <person name="Athale I."/>
            <person name="Neumann-Schaal M."/>
            <person name="Adenaya A."/>
            <person name="Poehlein A."/>
            <person name="Daniel R."/>
            <person name="Pertersen J."/>
            <person name="Brinkhoff T."/>
        </authorList>
    </citation>
    <scope>NUCLEOTIDE SEQUENCE [LARGE SCALE GENOMIC DNA]</scope>
    <source>
        <strain evidence="2">B14</strain>
    </source>
</reference>
<dbReference type="Proteomes" id="UP001318682">
    <property type="component" value="Chromosome"/>
</dbReference>
<dbReference type="InterPro" id="IPR049245">
    <property type="entry name" value="DUF6880"/>
</dbReference>
<accession>A0ABZ2BYH1</accession>
<sequence>MSKKTLNKTNLEALGGERLAALLIEVSTGSAEIKRRLRLELSHSLGASELAREVRKRLLSLRRSNSFVSWRKRKALIKDLRTQLAMIVEKIAPEDATTAFDLLWQFLEIAPSIYERVDDSRGDVGDVFRSAIAHFGEIAPRALIDPVRLADRIWGVVQDNGYGEWDGIIPLLGPTLGSSGLERLRGNVEAYAAAPLEEAPEDHEAIQFLRQLRGGDTYAVDRKSRFVKWCLQEIAATAGDTRAYIAQYTEEDLQRKDVSAEVAGILLADARAEDALALLLGSEQDDRSLGQEAWDDAYIASLVALGRNQEAQTHRWACFSGALSARHLRDFLKTLPDFEDVEAEEVAKAHVLAFPEFSTALAFCIDWPDLLTAARLIETRADEVNGDHYLLLTPAAEALRSRHPRAAVLLWRAMIDFALGQGRSSRYGHAADHLADCAALDAQITDYGAFATHEKYIKALQSQHERKSSFWAKVTAVVWLDPGHLETRK</sequence>
<dbReference type="Pfam" id="PF21810">
    <property type="entry name" value="DUF6880"/>
    <property type="match status" value="1"/>
</dbReference>
<dbReference type="EMBL" id="CP143423">
    <property type="protein sequence ID" value="WVX50803.1"/>
    <property type="molecule type" value="Genomic_DNA"/>
</dbReference>
<organism evidence="1 2">
    <name type="scientific">Roseobacter fucihabitans</name>
    <dbReference type="NCBI Taxonomy" id="1537242"/>
    <lineage>
        <taxon>Bacteria</taxon>
        <taxon>Pseudomonadati</taxon>
        <taxon>Pseudomonadota</taxon>
        <taxon>Alphaproteobacteria</taxon>
        <taxon>Rhodobacterales</taxon>
        <taxon>Roseobacteraceae</taxon>
        <taxon>Roseobacter</taxon>
    </lineage>
</organism>